<name>A0A9Q3HGK6_9BASI</name>
<organism evidence="2 3">
    <name type="scientific">Austropuccinia psidii MF-1</name>
    <dbReference type="NCBI Taxonomy" id="1389203"/>
    <lineage>
        <taxon>Eukaryota</taxon>
        <taxon>Fungi</taxon>
        <taxon>Dikarya</taxon>
        <taxon>Basidiomycota</taxon>
        <taxon>Pucciniomycotina</taxon>
        <taxon>Pucciniomycetes</taxon>
        <taxon>Pucciniales</taxon>
        <taxon>Sphaerophragmiaceae</taxon>
        <taxon>Austropuccinia</taxon>
    </lineage>
</organism>
<feature type="compositionally biased region" description="Polar residues" evidence="1">
    <location>
        <begin position="152"/>
        <end position="178"/>
    </location>
</feature>
<keyword evidence="3" id="KW-1185">Reference proteome</keyword>
<sequence>MSPVHLSNQTEDRESLFRTRRPGRGCLGHSGGWQDIDGNHTHCAIHFAIQQKPQARGLEGYESSSSAAPTTQRSFPMEDGQKEAQTRIPLGRTWSKFPEDMYQRPYGNHQRLESHQEVKTSGGEGNQDKGELSHYSSYRRTAEPERAYSDSFRLTKSRPNQPSSGFTEFRNQQISDQESPFFIIPGSSQEKKRIQG</sequence>
<dbReference type="AlphaFoldDB" id="A0A9Q3HGK6"/>
<dbReference type="Proteomes" id="UP000765509">
    <property type="component" value="Unassembled WGS sequence"/>
</dbReference>
<evidence type="ECO:0000256" key="1">
    <source>
        <dbReference type="SAM" id="MobiDB-lite"/>
    </source>
</evidence>
<feature type="compositionally biased region" description="Polar residues" evidence="1">
    <location>
        <begin position="62"/>
        <end position="74"/>
    </location>
</feature>
<gene>
    <name evidence="2" type="ORF">O181_041534</name>
</gene>
<evidence type="ECO:0000313" key="2">
    <source>
        <dbReference type="EMBL" id="MBW0501819.1"/>
    </source>
</evidence>
<dbReference type="EMBL" id="AVOT02016511">
    <property type="protein sequence ID" value="MBW0501819.1"/>
    <property type="molecule type" value="Genomic_DNA"/>
</dbReference>
<feature type="region of interest" description="Disordered" evidence="1">
    <location>
        <begin position="54"/>
        <end position="196"/>
    </location>
</feature>
<proteinExistence type="predicted"/>
<feature type="region of interest" description="Disordered" evidence="1">
    <location>
        <begin position="1"/>
        <end position="25"/>
    </location>
</feature>
<reference evidence="2" key="1">
    <citation type="submission" date="2021-03" db="EMBL/GenBank/DDBJ databases">
        <title>Draft genome sequence of rust myrtle Austropuccinia psidii MF-1, a brazilian biotype.</title>
        <authorList>
            <person name="Quecine M.C."/>
            <person name="Pachon D.M.R."/>
            <person name="Bonatelli M.L."/>
            <person name="Correr F.H."/>
            <person name="Franceschini L.M."/>
            <person name="Leite T.F."/>
            <person name="Margarido G.R.A."/>
            <person name="Almeida C.A."/>
            <person name="Ferrarezi J.A."/>
            <person name="Labate C.A."/>
        </authorList>
    </citation>
    <scope>NUCLEOTIDE SEQUENCE</scope>
    <source>
        <strain evidence="2">MF-1</strain>
    </source>
</reference>
<protein>
    <submittedName>
        <fullName evidence="2">Uncharacterized protein</fullName>
    </submittedName>
</protein>
<accession>A0A9Q3HGK6</accession>
<comment type="caution">
    <text evidence="2">The sequence shown here is derived from an EMBL/GenBank/DDBJ whole genome shotgun (WGS) entry which is preliminary data.</text>
</comment>
<evidence type="ECO:0000313" key="3">
    <source>
        <dbReference type="Proteomes" id="UP000765509"/>
    </source>
</evidence>